<feature type="transmembrane region" description="Helical" evidence="6">
    <location>
        <begin position="143"/>
        <end position="168"/>
    </location>
</feature>
<gene>
    <name evidence="7" type="ORF">MTR62_18935</name>
</gene>
<keyword evidence="5 6" id="KW-0472">Membrane</keyword>
<dbReference type="EMBL" id="JALHLF010000140">
    <property type="protein sequence ID" value="MCJ2184748.1"/>
    <property type="molecule type" value="Genomic_DNA"/>
</dbReference>
<keyword evidence="3 6" id="KW-0812">Transmembrane</keyword>
<dbReference type="PANTHER" id="PTHR43702">
    <property type="entry name" value="L-FUCOSE-PROTON SYMPORTER"/>
    <property type="match status" value="1"/>
</dbReference>
<dbReference type="Proteomes" id="UP001162881">
    <property type="component" value="Unassembled WGS sequence"/>
</dbReference>
<comment type="subcellular location">
    <subcellularLocation>
        <location evidence="1">Cell inner membrane</location>
        <topology evidence="1">Multi-pass membrane protein</topology>
    </subcellularLocation>
</comment>
<comment type="caution">
    <text evidence="7">The sequence shown here is derived from an EMBL/GenBank/DDBJ whole genome shotgun (WGS) entry which is preliminary data.</text>
</comment>
<feature type="transmembrane region" description="Helical" evidence="6">
    <location>
        <begin position="54"/>
        <end position="74"/>
    </location>
</feature>
<organism evidence="7 8">
    <name type="scientific">Novosphingobium organovorum</name>
    <dbReference type="NCBI Taxonomy" id="2930092"/>
    <lineage>
        <taxon>Bacteria</taxon>
        <taxon>Pseudomonadati</taxon>
        <taxon>Pseudomonadota</taxon>
        <taxon>Alphaproteobacteria</taxon>
        <taxon>Sphingomonadales</taxon>
        <taxon>Sphingomonadaceae</taxon>
        <taxon>Novosphingobium</taxon>
    </lineage>
</organism>
<accession>A0ABT0BIF6</accession>
<keyword evidence="4 6" id="KW-1133">Transmembrane helix</keyword>
<dbReference type="InterPro" id="IPR011701">
    <property type="entry name" value="MFS"/>
</dbReference>
<dbReference type="InterPro" id="IPR036259">
    <property type="entry name" value="MFS_trans_sf"/>
</dbReference>
<evidence type="ECO:0000256" key="1">
    <source>
        <dbReference type="ARBA" id="ARBA00004429"/>
    </source>
</evidence>
<evidence type="ECO:0000313" key="7">
    <source>
        <dbReference type="EMBL" id="MCJ2184748.1"/>
    </source>
</evidence>
<evidence type="ECO:0000256" key="3">
    <source>
        <dbReference type="ARBA" id="ARBA00022692"/>
    </source>
</evidence>
<feature type="transmembrane region" description="Helical" evidence="6">
    <location>
        <begin position="272"/>
        <end position="293"/>
    </location>
</feature>
<feature type="transmembrane region" description="Helical" evidence="6">
    <location>
        <begin position="106"/>
        <end position="131"/>
    </location>
</feature>
<evidence type="ECO:0000256" key="5">
    <source>
        <dbReference type="ARBA" id="ARBA00023136"/>
    </source>
</evidence>
<keyword evidence="8" id="KW-1185">Reference proteome</keyword>
<evidence type="ECO:0000313" key="8">
    <source>
        <dbReference type="Proteomes" id="UP001162881"/>
    </source>
</evidence>
<feature type="transmembrane region" description="Helical" evidence="6">
    <location>
        <begin position="12"/>
        <end position="34"/>
    </location>
</feature>
<evidence type="ECO:0000256" key="6">
    <source>
        <dbReference type="SAM" id="Phobius"/>
    </source>
</evidence>
<feature type="transmembrane region" description="Helical" evidence="6">
    <location>
        <begin position="229"/>
        <end position="252"/>
    </location>
</feature>
<name>A0ABT0BIF6_9SPHN</name>
<dbReference type="SUPFAM" id="SSF103473">
    <property type="entry name" value="MFS general substrate transporter"/>
    <property type="match status" value="1"/>
</dbReference>
<reference evidence="7" key="1">
    <citation type="submission" date="2022-03" db="EMBL/GenBank/DDBJ databases">
        <title>Identification of a novel bacterium isolated from mangrove sediments.</title>
        <authorList>
            <person name="Pan X."/>
        </authorList>
    </citation>
    <scope>NUCLEOTIDE SEQUENCE</scope>
    <source>
        <strain evidence="7">B1949</strain>
    </source>
</reference>
<dbReference type="PANTHER" id="PTHR43702:SF3">
    <property type="entry name" value="PROTEIN TSGA"/>
    <property type="match status" value="1"/>
</dbReference>
<feature type="non-terminal residue" evidence="7">
    <location>
        <position position="307"/>
    </location>
</feature>
<dbReference type="Gene3D" id="1.20.1250.20">
    <property type="entry name" value="MFS general substrate transporter like domains"/>
    <property type="match status" value="2"/>
</dbReference>
<dbReference type="Pfam" id="PF07690">
    <property type="entry name" value="MFS_1"/>
    <property type="match status" value="1"/>
</dbReference>
<protein>
    <submittedName>
        <fullName evidence="7">MFS transporter</fullName>
    </submittedName>
</protein>
<dbReference type="RefSeq" id="WP_244023881.1">
    <property type="nucleotide sequence ID" value="NZ_JALHLF010000140.1"/>
</dbReference>
<sequence length="307" mass="31606">MNDPTATSQEKRLFGLLVGVYLGGGAITGTVNLLVPRFELTMHLDHAQALLVHLAFYSSYLLFALPVTFASVALGYMRSIAVGLAIMAAGCAGFALAHAQGRYAPLLLALLVISLGVTFLQISGNAVTTVFKRSGAMASRYTLLQGFNSVGTVLGPLVGAPFILAVHGGAVRPAVPFIAAGAVFLVLGGLFARNAALAPPLPRAPSDGLETGGGKPLWRRLARLATNRSMMAGTLTIFCYVGAEVTLATLAVEYLMRADTLGLGAVSAGNMVSLYWAAAMVGRFLGAGAVRALGTARLLGLAALGAM</sequence>
<proteinExistence type="predicted"/>
<keyword evidence="2" id="KW-1003">Cell membrane</keyword>
<feature type="transmembrane region" description="Helical" evidence="6">
    <location>
        <begin position="81"/>
        <end position="100"/>
    </location>
</feature>
<evidence type="ECO:0000256" key="4">
    <source>
        <dbReference type="ARBA" id="ARBA00022989"/>
    </source>
</evidence>
<feature type="transmembrane region" description="Helical" evidence="6">
    <location>
        <begin position="174"/>
        <end position="192"/>
    </location>
</feature>
<evidence type="ECO:0000256" key="2">
    <source>
        <dbReference type="ARBA" id="ARBA00022475"/>
    </source>
</evidence>
<dbReference type="InterPro" id="IPR050375">
    <property type="entry name" value="MFS_TsgA-like"/>
</dbReference>